<name>A0A433V240_9CYAN</name>
<accession>A0A433V240</accession>
<dbReference type="PANTHER" id="PTHR30561">
    <property type="entry name" value="SMR FAMILY PROTON-DEPENDENT DRUG EFFLUX TRANSPORTER SUGE"/>
    <property type="match status" value="1"/>
</dbReference>
<feature type="transmembrane region" description="Helical" evidence="7">
    <location>
        <begin position="99"/>
        <end position="116"/>
    </location>
</feature>
<evidence type="ECO:0000313" key="8">
    <source>
        <dbReference type="EMBL" id="RUT00150.1"/>
    </source>
</evidence>
<reference evidence="8" key="2">
    <citation type="journal article" date="2019" name="Genome Biol. Evol.">
        <title>Day and night: Metabolic profiles and evolutionary relationships of six axenic non-marine cyanobacteria.</title>
        <authorList>
            <person name="Will S.E."/>
            <person name="Henke P."/>
            <person name="Boedeker C."/>
            <person name="Huang S."/>
            <person name="Brinkmann H."/>
            <person name="Rohde M."/>
            <person name="Jarek M."/>
            <person name="Friedl T."/>
            <person name="Seufert S."/>
            <person name="Schumacher M."/>
            <person name="Overmann J."/>
            <person name="Neumann-Schaal M."/>
            <person name="Petersen J."/>
        </authorList>
    </citation>
    <scope>NUCLEOTIDE SEQUENCE [LARGE SCALE GENOMIC DNA]</scope>
    <source>
        <strain evidence="8">PCC 7102</strain>
    </source>
</reference>
<evidence type="ECO:0000256" key="1">
    <source>
        <dbReference type="ARBA" id="ARBA00004651"/>
    </source>
</evidence>
<evidence type="ECO:0000256" key="7">
    <source>
        <dbReference type="SAM" id="Phobius"/>
    </source>
</evidence>
<dbReference type="EMBL" id="RSCL01000025">
    <property type="protein sequence ID" value="RUT00150.1"/>
    <property type="molecule type" value="Genomic_DNA"/>
</dbReference>
<feature type="transmembrane region" description="Helical" evidence="7">
    <location>
        <begin position="38"/>
        <end position="64"/>
    </location>
</feature>
<evidence type="ECO:0000313" key="9">
    <source>
        <dbReference type="Proteomes" id="UP000271624"/>
    </source>
</evidence>
<feature type="transmembrane region" description="Helical" evidence="7">
    <location>
        <begin position="6"/>
        <end position="26"/>
    </location>
</feature>
<dbReference type="InterPro" id="IPR000390">
    <property type="entry name" value="Small_drug/metabolite_transptr"/>
</dbReference>
<dbReference type="PANTHER" id="PTHR30561:SF9">
    <property type="entry name" value="4-AMINO-4-DEOXY-L-ARABINOSE-PHOSPHOUNDECAPRENOL FLIPPASE SUBUNIT ARNF-RELATED"/>
    <property type="match status" value="1"/>
</dbReference>
<organism evidence="8 9">
    <name type="scientific">Dulcicalothrix desertica PCC 7102</name>
    <dbReference type="NCBI Taxonomy" id="232991"/>
    <lineage>
        <taxon>Bacteria</taxon>
        <taxon>Bacillati</taxon>
        <taxon>Cyanobacteriota</taxon>
        <taxon>Cyanophyceae</taxon>
        <taxon>Nostocales</taxon>
        <taxon>Calotrichaceae</taxon>
        <taxon>Dulcicalothrix</taxon>
    </lineage>
</organism>
<comment type="similarity">
    <text evidence="6">Belongs to the drug/metabolite transporter (DMT) superfamily. Small multidrug resistance (SMR) (TC 2.A.7.1) family.</text>
</comment>
<comment type="subcellular location">
    <subcellularLocation>
        <location evidence="1 6">Cell membrane</location>
        <topology evidence="1 6">Multi-pass membrane protein</topology>
    </subcellularLocation>
</comment>
<keyword evidence="4 7" id="KW-1133">Transmembrane helix</keyword>
<dbReference type="InterPro" id="IPR037185">
    <property type="entry name" value="EmrE-like"/>
</dbReference>
<keyword evidence="2" id="KW-1003">Cell membrane</keyword>
<feature type="transmembrane region" description="Helical" evidence="7">
    <location>
        <begin position="70"/>
        <end position="92"/>
    </location>
</feature>
<dbReference type="Gene3D" id="1.10.3730.20">
    <property type="match status" value="1"/>
</dbReference>
<evidence type="ECO:0000256" key="2">
    <source>
        <dbReference type="ARBA" id="ARBA00022475"/>
    </source>
</evidence>
<keyword evidence="9" id="KW-1185">Reference proteome</keyword>
<sequence>MPDAIWNAWTLLGLSAIGTCAGNLLLKQANLALSNRTLLTIVTSPWFIGAIACYIFDLILFTIALQHLPVSSAVPVVSGIRIAATTILAYIFFGEHLTVNQLFASGVITAGIIIMSRT</sequence>
<dbReference type="Pfam" id="PF00893">
    <property type="entry name" value="Multi_Drug_Res"/>
    <property type="match status" value="1"/>
</dbReference>
<dbReference type="RefSeq" id="WP_127085683.1">
    <property type="nucleotide sequence ID" value="NZ_RSCL01000025.1"/>
</dbReference>
<dbReference type="GO" id="GO:0022857">
    <property type="term" value="F:transmembrane transporter activity"/>
    <property type="evidence" value="ECO:0007669"/>
    <property type="project" value="InterPro"/>
</dbReference>
<reference evidence="8" key="1">
    <citation type="submission" date="2018-12" db="EMBL/GenBank/DDBJ databases">
        <authorList>
            <person name="Will S."/>
            <person name="Neumann-Schaal M."/>
            <person name="Henke P."/>
        </authorList>
    </citation>
    <scope>NUCLEOTIDE SEQUENCE</scope>
    <source>
        <strain evidence="8">PCC 7102</strain>
    </source>
</reference>
<dbReference type="OrthoDB" id="426643at2"/>
<comment type="caution">
    <text evidence="8">The sequence shown here is derived from an EMBL/GenBank/DDBJ whole genome shotgun (WGS) entry which is preliminary data.</text>
</comment>
<evidence type="ECO:0000256" key="3">
    <source>
        <dbReference type="ARBA" id="ARBA00022692"/>
    </source>
</evidence>
<keyword evidence="5 7" id="KW-0472">Membrane</keyword>
<protein>
    <recommendedName>
        <fullName evidence="10">EamA domain-containing protein</fullName>
    </recommendedName>
</protein>
<evidence type="ECO:0000256" key="6">
    <source>
        <dbReference type="RuleBase" id="RU003942"/>
    </source>
</evidence>
<proteinExistence type="inferred from homology"/>
<dbReference type="GO" id="GO:0005886">
    <property type="term" value="C:plasma membrane"/>
    <property type="evidence" value="ECO:0007669"/>
    <property type="project" value="UniProtKB-SubCell"/>
</dbReference>
<keyword evidence="3 6" id="KW-0812">Transmembrane</keyword>
<evidence type="ECO:0000256" key="5">
    <source>
        <dbReference type="ARBA" id="ARBA00023136"/>
    </source>
</evidence>
<evidence type="ECO:0008006" key="10">
    <source>
        <dbReference type="Google" id="ProtNLM"/>
    </source>
</evidence>
<dbReference type="SUPFAM" id="SSF103481">
    <property type="entry name" value="Multidrug resistance efflux transporter EmrE"/>
    <property type="match status" value="1"/>
</dbReference>
<dbReference type="InterPro" id="IPR045324">
    <property type="entry name" value="Small_multidrug_res"/>
</dbReference>
<evidence type="ECO:0000256" key="4">
    <source>
        <dbReference type="ARBA" id="ARBA00022989"/>
    </source>
</evidence>
<gene>
    <name evidence="8" type="ORF">DSM106972_075980</name>
</gene>
<dbReference type="Proteomes" id="UP000271624">
    <property type="component" value="Unassembled WGS sequence"/>
</dbReference>
<dbReference type="AlphaFoldDB" id="A0A433V240"/>